<dbReference type="Proteomes" id="UP000199250">
    <property type="component" value="Unassembled WGS sequence"/>
</dbReference>
<dbReference type="PROSITE" id="PS51078">
    <property type="entry name" value="ICLR_ED"/>
    <property type="match status" value="1"/>
</dbReference>
<proteinExistence type="predicted"/>
<evidence type="ECO:0000313" key="2">
    <source>
        <dbReference type="EMBL" id="SEJ60294.1"/>
    </source>
</evidence>
<sequence>RDAGGTIVAALSVTGAIPFMPEARLRDLRPEAIACARAISHELGWNQP</sequence>
<accession>A0A1H7A746</accession>
<gene>
    <name evidence="2" type="ORF">SAMN04244572_04607</name>
</gene>
<dbReference type="InterPro" id="IPR014757">
    <property type="entry name" value="Tscrpt_reg_IclR_C"/>
</dbReference>
<evidence type="ECO:0000259" key="1">
    <source>
        <dbReference type="PROSITE" id="PS51078"/>
    </source>
</evidence>
<name>A0A1H7A746_9GAMM</name>
<feature type="domain" description="IclR-ED" evidence="1">
    <location>
        <begin position="1"/>
        <end position="45"/>
    </location>
</feature>
<protein>
    <recommendedName>
        <fullName evidence="1">IclR-ED domain-containing protein</fullName>
    </recommendedName>
</protein>
<dbReference type="SUPFAM" id="SSF55781">
    <property type="entry name" value="GAF domain-like"/>
    <property type="match status" value="1"/>
</dbReference>
<dbReference type="AlphaFoldDB" id="A0A1H7A746"/>
<evidence type="ECO:0000313" key="3">
    <source>
        <dbReference type="Proteomes" id="UP000199250"/>
    </source>
</evidence>
<dbReference type="InterPro" id="IPR029016">
    <property type="entry name" value="GAF-like_dom_sf"/>
</dbReference>
<reference evidence="2 3" key="1">
    <citation type="submission" date="2016-10" db="EMBL/GenBank/DDBJ databases">
        <authorList>
            <person name="de Groot N.N."/>
        </authorList>
    </citation>
    <scope>NUCLEOTIDE SEQUENCE [LARGE SCALE GENOMIC DNA]</scope>
    <source>
        <strain evidence="2 3">DSM 373</strain>
    </source>
</reference>
<feature type="non-terminal residue" evidence="2">
    <location>
        <position position="1"/>
    </location>
</feature>
<dbReference type="Gene3D" id="3.30.450.40">
    <property type="match status" value="1"/>
</dbReference>
<dbReference type="EMBL" id="FNYQ01000152">
    <property type="protein sequence ID" value="SEJ60294.1"/>
    <property type="molecule type" value="Genomic_DNA"/>
</dbReference>
<organism evidence="2 3">
    <name type="scientific">Azotobacter beijerinckii</name>
    <dbReference type="NCBI Taxonomy" id="170623"/>
    <lineage>
        <taxon>Bacteria</taxon>
        <taxon>Pseudomonadati</taxon>
        <taxon>Pseudomonadota</taxon>
        <taxon>Gammaproteobacteria</taxon>
        <taxon>Pseudomonadales</taxon>
        <taxon>Pseudomonadaceae</taxon>
        <taxon>Azotobacter</taxon>
    </lineage>
</organism>